<dbReference type="EMBL" id="QFQD01000076">
    <property type="protein sequence ID" value="PZQ79888.1"/>
    <property type="molecule type" value="Genomic_DNA"/>
</dbReference>
<comment type="caution">
    <text evidence="1">The sequence shown here is derived from an EMBL/GenBank/DDBJ whole genome shotgun (WGS) entry which is preliminary data.</text>
</comment>
<evidence type="ECO:0000313" key="2">
    <source>
        <dbReference type="Proteomes" id="UP000248887"/>
    </source>
</evidence>
<dbReference type="Proteomes" id="UP000248887">
    <property type="component" value="Unassembled WGS sequence"/>
</dbReference>
<accession>A0A2W5QRV6</accession>
<protein>
    <submittedName>
        <fullName evidence="1">Phage Gp37/Gp68 family protein</fullName>
    </submittedName>
</protein>
<dbReference type="Pfam" id="PF07505">
    <property type="entry name" value="DUF5131"/>
    <property type="match status" value="1"/>
</dbReference>
<name>A0A2W5QRV6_ANCNO</name>
<dbReference type="AlphaFoldDB" id="A0A2W5QRV6"/>
<gene>
    <name evidence="1" type="ORF">DI549_18920</name>
</gene>
<evidence type="ECO:0000313" key="1">
    <source>
        <dbReference type="EMBL" id="PZQ79888.1"/>
    </source>
</evidence>
<organism evidence="1 2">
    <name type="scientific">Ancylobacter novellus</name>
    <name type="common">Thiobacillus novellus</name>
    <dbReference type="NCBI Taxonomy" id="921"/>
    <lineage>
        <taxon>Bacteria</taxon>
        <taxon>Pseudomonadati</taxon>
        <taxon>Pseudomonadota</taxon>
        <taxon>Alphaproteobacteria</taxon>
        <taxon>Hyphomicrobiales</taxon>
        <taxon>Xanthobacteraceae</taxon>
        <taxon>Ancylobacter</taxon>
    </lineage>
</organism>
<proteinExistence type="predicted"/>
<reference evidence="1 2" key="1">
    <citation type="submission" date="2017-08" db="EMBL/GenBank/DDBJ databases">
        <title>Infants hospitalized years apart are colonized by the same room-sourced microbial strains.</title>
        <authorList>
            <person name="Brooks B."/>
            <person name="Olm M.R."/>
            <person name="Firek B.A."/>
            <person name="Baker R."/>
            <person name="Thomas B.C."/>
            <person name="Morowitz M.J."/>
            <person name="Banfield J.F."/>
        </authorList>
    </citation>
    <scope>NUCLEOTIDE SEQUENCE [LARGE SCALE GENOMIC DNA]</scope>
    <source>
        <strain evidence="1">S2_005_001_R2_27</strain>
    </source>
</reference>
<sequence>MADRTGIEWTDATWNPIVGCSVVSPGCTNCYAMRQASRIALMAAGAGQVSHYAGTTQPSKAGPVWTGRMKLAPESILTQPLRWRRPRKIFVNSMGDLFHEDVPDEWIDRVFAIMALTPQHTYQVLTKRSARMRAYMAGHESKIPYLGRMPLERVHLEAAAHMEGDGGYMDALKRAGNIYSLYLDAPWPLPNVWLGVSAEDQRRANERVPDLLATPAAVRFISGEPLLGLVDLTRIDIDGESEMDALNPSMWLDEIQRWRGSSDTWEEDFLDWFGLHEMPDGGKIHPTLDLVIVGGENGPRPMNPEWARALRDQCAAAGTAFFFKQWGSWAPGEWTFDLDDHLHFTPDDDAVPVKGLNLAGADARMIWSAQNRTPEGRGFLNVGKRAAGRRLDGVEHNAMPQVRS</sequence>
<dbReference type="InterPro" id="IPR011101">
    <property type="entry name" value="DUF5131"/>
</dbReference>